<dbReference type="InterPro" id="IPR002347">
    <property type="entry name" value="SDR_fam"/>
</dbReference>
<evidence type="ECO:0000256" key="2">
    <source>
        <dbReference type="ARBA" id="ARBA00023002"/>
    </source>
</evidence>
<dbReference type="EMBL" id="MCHX01000033">
    <property type="protein sequence ID" value="OFJ52858.1"/>
    <property type="molecule type" value="Genomic_DNA"/>
</dbReference>
<dbReference type="Proteomes" id="UP000178953">
    <property type="component" value="Unassembled WGS sequence"/>
</dbReference>
<reference evidence="3 4" key="1">
    <citation type="submission" date="2016-09" db="EMBL/GenBank/DDBJ databases">
        <title>genome sequence of Mycobacterium sp. 739 SCH.</title>
        <authorList>
            <person name="Greninger A.L."/>
            <person name="Qin X."/>
            <person name="Jerome K."/>
            <person name="Vora S."/>
            <person name="Quinn K."/>
        </authorList>
    </citation>
    <scope>NUCLEOTIDE SEQUENCE [LARGE SCALE GENOMIC DNA]</scope>
    <source>
        <strain evidence="3 4">SCH</strain>
    </source>
</reference>
<dbReference type="FunFam" id="3.40.50.720:FF:000084">
    <property type="entry name" value="Short-chain dehydrogenase reductase"/>
    <property type="match status" value="1"/>
</dbReference>
<protein>
    <submittedName>
        <fullName evidence="3">3-ketoacyl-ACP reductase</fullName>
    </submittedName>
</protein>
<name>A0A1E8Q2M8_9MYCO</name>
<proteinExistence type="inferred from homology"/>
<keyword evidence="2" id="KW-0560">Oxidoreductase</keyword>
<dbReference type="PANTHER" id="PTHR42760">
    <property type="entry name" value="SHORT-CHAIN DEHYDROGENASES/REDUCTASES FAMILY MEMBER"/>
    <property type="match status" value="1"/>
</dbReference>
<dbReference type="GO" id="GO:0016616">
    <property type="term" value="F:oxidoreductase activity, acting on the CH-OH group of donors, NAD or NADP as acceptor"/>
    <property type="evidence" value="ECO:0007669"/>
    <property type="project" value="TreeGrafter"/>
</dbReference>
<dbReference type="InterPro" id="IPR036291">
    <property type="entry name" value="NAD(P)-bd_dom_sf"/>
</dbReference>
<dbReference type="PANTHER" id="PTHR42760:SF133">
    <property type="entry name" value="3-OXOACYL-[ACYL-CARRIER-PROTEIN] REDUCTASE"/>
    <property type="match status" value="1"/>
</dbReference>
<gene>
    <name evidence="3" type="ORF">BEL07_15400</name>
</gene>
<dbReference type="SUPFAM" id="SSF51735">
    <property type="entry name" value="NAD(P)-binding Rossmann-fold domains"/>
    <property type="match status" value="1"/>
</dbReference>
<organism evidence="3 4">
    <name type="scientific">Mycolicibacterium grossiae</name>
    <dbReference type="NCBI Taxonomy" id="1552759"/>
    <lineage>
        <taxon>Bacteria</taxon>
        <taxon>Bacillati</taxon>
        <taxon>Actinomycetota</taxon>
        <taxon>Actinomycetes</taxon>
        <taxon>Mycobacteriales</taxon>
        <taxon>Mycobacteriaceae</taxon>
        <taxon>Mycolicibacterium</taxon>
    </lineage>
</organism>
<dbReference type="AlphaFoldDB" id="A0A1E8Q2M8"/>
<dbReference type="PRINTS" id="PR00080">
    <property type="entry name" value="SDRFAMILY"/>
</dbReference>
<dbReference type="CDD" id="cd05233">
    <property type="entry name" value="SDR_c"/>
    <property type="match status" value="1"/>
</dbReference>
<dbReference type="PRINTS" id="PR00081">
    <property type="entry name" value="GDHRDH"/>
</dbReference>
<evidence type="ECO:0000256" key="1">
    <source>
        <dbReference type="ARBA" id="ARBA00006484"/>
    </source>
</evidence>
<evidence type="ECO:0000313" key="3">
    <source>
        <dbReference type="EMBL" id="OFJ52858.1"/>
    </source>
</evidence>
<keyword evidence="4" id="KW-1185">Reference proteome</keyword>
<dbReference type="OrthoDB" id="7064009at2"/>
<sequence>MTKTVVVTGAGSGIGRAIAQTLAQRGWQVVVTDVDAAAAAEVAAVLPGSDEVRHESAALDVRSPSDATALAFGVADRIGLDAWVSNAGISFMHRFLDAPVERFDQTMDVNLKGVFVCGQAAAKAMVRSGTAGAIVNTASMAGKQGRVPFLSDYVASKFGVVGLTQAMAYELGEHGITVNCVCPGYVETPMQSRELEWEAQLRGTTVEGVRQMMLDDTPLRRLERPEDVARSVAFLLSEDARFITGEALAVNGGAYMD</sequence>
<dbReference type="Gene3D" id="3.40.50.720">
    <property type="entry name" value="NAD(P)-binding Rossmann-like Domain"/>
    <property type="match status" value="1"/>
</dbReference>
<accession>A0A1E8Q2M8</accession>
<dbReference type="RefSeq" id="WP_070353987.1">
    <property type="nucleotide sequence ID" value="NZ_CP043474.1"/>
</dbReference>
<comment type="caution">
    <text evidence="3">The sequence shown here is derived from an EMBL/GenBank/DDBJ whole genome shotgun (WGS) entry which is preliminary data.</text>
</comment>
<evidence type="ECO:0000313" key="4">
    <source>
        <dbReference type="Proteomes" id="UP000178953"/>
    </source>
</evidence>
<dbReference type="Pfam" id="PF13561">
    <property type="entry name" value="adh_short_C2"/>
    <property type="match status" value="1"/>
</dbReference>
<comment type="similarity">
    <text evidence="1">Belongs to the short-chain dehydrogenases/reductases (SDR) family.</text>
</comment>